<evidence type="ECO:0000313" key="1">
    <source>
        <dbReference type="EMBL" id="ACR36558.1"/>
    </source>
</evidence>
<sequence>MGRDRAGRRGFEERVVGVVHRGRRHGRWRGPGREERRCLGAMQQLTEAAAPAPAPASPSVLGLEVLPGLLLDGEQQPRGPDDAAEPHQLRLHRLAVVVVVVAD</sequence>
<dbReference type="EMBL" id="BT086205">
    <property type="protein sequence ID" value="ACR36558.1"/>
    <property type="molecule type" value="mRNA"/>
</dbReference>
<accession>C4J5V8</accession>
<protein>
    <submittedName>
        <fullName evidence="1">Uncharacterized protein</fullName>
    </submittedName>
</protein>
<reference evidence="1" key="2">
    <citation type="submission" date="2012-06" db="EMBL/GenBank/DDBJ databases">
        <authorList>
            <person name="Yu Y."/>
            <person name="Currie J."/>
            <person name="Lomeli R."/>
            <person name="Angelova A."/>
            <person name="Collura K."/>
            <person name="Wissotski M."/>
            <person name="Campos D."/>
            <person name="Kudrna D."/>
            <person name="Golser W."/>
            <person name="Ashely E."/>
            <person name="Descour A."/>
            <person name="Fernandes J."/>
            <person name="Soderlund C."/>
            <person name="Walbot V."/>
        </authorList>
    </citation>
    <scope>NUCLEOTIDE SEQUENCE</scope>
    <source>
        <strain evidence="1">B73</strain>
    </source>
</reference>
<organism evidence="1">
    <name type="scientific">Zea mays</name>
    <name type="common">Maize</name>
    <dbReference type="NCBI Taxonomy" id="4577"/>
    <lineage>
        <taxon>Eukaryota</taxon>
        <taxon>Viridiplantae</taxon>
        <taxon>Streptophyta</taxon>
        <taxon>Embryophyta</taxon>
        <taxon>Tracheophyta</taxon>
        <taxon>Spermatophyta</taxon>
        <taxon>Magnoliopsida</taxon>
        <taxon>Liliopsida</taxon>
        <taxon>Poales</taxon>
        <taxon>Poaceae</taxon>
        <taxon>PACMAD clade</taxon>
        <taxon>Panicoideae</taxon>
        <taxon>Andropogonodae</taxon>
        <taxon>Andropogoneae</taxon>
        <taxon>Tripsacinae</taxon>
        <taxon>Zea</taxon>
    </lineage>
</organism>
<name>C4J5V8_MAIZE</name>
<dbReference type="AlphaFoldDB" id="C4J5V8"/>
<proteinExistence type="evidence at transcript level"/>
<reference evidence="1" key="1">
    <citation type="journal article" date="2009" name="PLoS Genet.">
        <title>Sequencing, mapping, and analysis of 27,455 maize full-length cDNAs.</title>
        <authorList>
            <person name="Soderlund C."/>
            <person name="Descour A."/>
            <person name="Kudrna D."/>
            <person name="Bomhoff M."/>
            <person name="Boyd L."/>
            <person name="Currie J."/>
            <person name="Angelova A."/>
            <person name="Collura K."/>
            <person name="Wissotski M."/>
            <person name="Ashley E."/>
            <person name="Morrow D."/>
            <person name="Fernandes J."/>
            <person name="Walbot V."/>
            <person name="Yu Y."/>
        </authorList>
    </citation>
    <scope>NUCLEOTIDE SEQUENCE</scope>
    <source>
        <strain evidence="1">B73</strain>
    </source>
</reference>